<dbReference type="GO" id="GO:0008168">
    <property type="term" value="F:methyltransferase activity"/>
    <property type="evidence" value="ECO:0007669"/>
    <property type="project" value="UniProtKB-KW"/>
</dbReference>
<dbReference type="InterPro" id="IPR029063">
    <property type="entry name" value="SAM-dependent_MTases_sf"/>
</dbReference>
<dbReference type="SUPFAM" id="SSF53335">
    <property type="entry name" value="S-adenosyl-L-methionine-dependent methyltransferases"/>
    <property type="match status" value="1"/>
</dbReference>
<dbReference type="RefSeq" id="WP_387341300.1">
    <property type="nucleotide sequence ID" value="NZ_JBIAXI010000004.1"/>
</dbReference>
<comment type="caution">
    <text evidence="4">The sequence shown here is derived from an EMBL/GenBank/DDBJ whole genome shotgun (WGS) entry which is preliminary data.</text>
</comment>
<accession>A0ABW6V0N9</accession>
<keyword evidence="5" id="KW-1185">Reference proteome</keyword>
<keyword evidence="1 4" id="KW-0489">Methyltransferase</keyword>
<evidence type="ECO:0000256" key="3">
    <source>
        <dbReference type="SAM" id="MobiDB-lite"/>
    </source>
</evidence>
<feature type="compositionally biased region" description="Basic and acidic residues" evidence="3">
    <location>
        <begin position="161"/>
        <end position="182"/>
    </location>
</feature>
<keyword evidence="2" id="KW-0808">Transferase</keyword>
<dbReference type="InterPro" id="IPR050078">
    <property type="entry name" value="Ribosomal_L11_MeTrfase_PrmA"/>
</dbReference>
<evidence type="ECO:0000313" key="4">
    <source>
        <dbReference type="EMBL" id="MFF4772863.1"/>
    </source>
</evidence>
<dbReference type="Proteomes" id="UP001602119">
    <property type="component" value="Unassembled WGS sequence"/>
</dbReference>
<evidence type="ECO:0000256" key="2">
    <source>
        <dbReference type="ARBA" id="ARBA00022679"/>
    </source>
</evidence>
<evidence type="ECO:0000313" key="5">
    <source>
        <dbReference type="Proteomes" id="UP001602119"/>
    </source>
</evidence>
<feature type="region of interest" description="Disordered" evidence="3">
    <location>
        <begin position="161"/>
        <end position="190"/>
    </location>
</feature>
<dbReference type="Gene3D" id="3.40.50.150">
    <property type="entry name" value="Vaccinia Virus protein VP39"/>
    <property type="match status" value="1"/>
</dbReference>
<organism evidence="4 5">
    <name type="scientific">Microtetraspora fusca</name>
    <dbReference type="NCBI Taxonomy" id="1997"/>
    <lineage>
        <taxon>Bacteria</taxon>
        <taxon>Bacillati</taxon>
        <taxon>Actinomycetota</taxon>
        <taxon>Actinomycetes</taxon>
        <taxon>Streptosporangiales</taxon>
        <taxon>Streptosporangiaceae</taxon>
        <taxon>Microtetraspora</taxon>
    </lineage>
</organism>
<gene>
    <name evidence="4" type="ORF">ACFY05_08385</name>
</gene>
<sequence length="237" mass="25275">MERLVRAHTRLVAVPYVPEIRLHLAPAEEQDEVFALWERTGDLPYWAYPWAGGQALARHVLDHPELVRGRTVLDLASGSGLVAVAAAMAGAAAVVANDIDPRAAAAIALNARANGAAVTIHRGDILATTPREDVVLVGDAFYDAALAARVTPFLLRARSAPDARTPDRDTAAGEKETADRHGAGAAPGAARRTVLVGAPERACSYLPRSLFQPVGVHLVPAVLEDVPYKRTTIWHLM</sequence>
<dbReference type="Pfam" id="PF06325">
    <property type="entry name" value="PrmA"/>
    <property type="match status" value="1"/>
</dbReference>
<proteinExistence type="predicted"/>
<protein>
    <submittedName>
        <fullName evidence="4">Class I SAM-dependent methyltransferase</fullName>
    </submittedName>
</protein>
<dbReference type="PANTHER" id="PTHR43648">
    <property type="entry name" value="ELECTRON TRANSFER FLAVOPROTEIN BETA SUBUNIT LYSINE METHYLTRANSFERASE"/>
    <property type="match status" value="1"/>
</dbReference>
<dbReference type="GO" id="GO:0032259">
    <property type="term" value="P:methylation"/>
    <property type="evidence" value="ECO:0007669"/>
    <property type="project" value="UniProtKB-KW"/>
</dbReference>
<dbReference type="EMBL" id="JBIAXI010000004">
    <property type="protein sequence ID" value="MFF4772863.1"/>
    <property type="molecule type" value="Genomic_DNA"/>
</dbReference>
<dbReference type="PANTHER" id="PTHR43648:SF1">
    <property type="entry name" value="ELECTRON TRANSFER FLAVOPROTEIN BETA SUBUNIT LYSINE METHYLTRANSFERASE"/>
    <property type="match status" value="1"/>
</dbReference>
<name>A0ABW6V0N9_MICFU</name>
<evidence type="ECO:0000256" key="1">
    <source>
        <dbReference type="ARBA" id="ARBA00022603"/>
    </source>
</evidence>
<reference evidence="4 5" key="1">
    <citation type="submission" date="2024-10" db="EMBL/GenBank/DDBJ databases">
        <title>The Natural Products Discovery Center: Release of the First 8490 Sequenced Strains for Exploring Actinobacteria Biosynthetic Diversity.</title>
        <authorList>
            <person name="Kalkreuter E."/>
            <person name="Kautsar S.A."/>
            <person name="Yang D."/>
            <person name="Bader C.D."/>
            <person name="Teijaro C.N."/>
            <person name="Fluegel L."/>
            <person name="Davis C.M."/>
            <person name="Simpson J.R."/>
            <person name="Lauterbach L."/>
            <person name="Steele A.D."/>
            <person name="Gui C."/>
            <person name="Meng S."/>
            <person name="Li G."/>
            <person name="Viehrig K."/>
            <person name="Ye F."/>
            <person name="Su P."/>
            <person name="Kiefer A.F."/>
            <person name="Nichols A."/>
            <person name="Cepeda A.J."/>
            <person name="Yan W."/>
            <person name="Fan B."/>
            <person name="Jiang Y."/>
            <person name="Adhikari A."/>
            <person name="Zheng C.-J."/>
            <person name="Schuster L."/>
            <person name="Cowan T.M."/>
            <person name="Smanski M.J."/>
            <person name="Chevrette M.G."/>
            <person name="De Carvalho L.P.S."/>
            <person name="Shen B."/>
        </authorList>
    </citation>
    <scope>NUCLEOTIDE SEQUENCE [LARGE SCALE GENOMIC DNA]</scope>
    <source>
        <strain evidence="4 5">NPDC001281</strain>
    </source>
</reference>